<dbReference type="EMBL" id="UYRR01031001">
    <property type="protein sequence ID" value="VDK43055.1"/>
    <property type="molecule type" value="Genomic_DNA"/>
</dbReference>
<keyword evidence="5 8" id="KW-0406">Ion transport</keyword>
<gene>
    <name evidence="12" type="ORF">ASIM_LOCUS10481</name>
</gene>
<reference evidence="12 13" key="2">
    <citation type="submission" date="2018-11" db="EMBL/GenBank/DDBJ databases">
        <authorList>
            <consortium name="Pathogen Informatics"/>
        </authorList>
    </citation>
    <scope>NUCLEOTIDE SEQUENCE [LARGE SCALE GENOMIC DNA]</scope>
</reference>
<feature type="transmembrane region" description="Helical" evidence="10">
    <location>
        <begin position="20"/>
        <end position="44"/>
    </location>
</feature>
<evidence type="ECO:0000313" key="14">
    <source>
        <dbReference type="WBParaSite" id="ASIM_0001092301-mRNA-1"/>
    </source>
</evidence>
<keyword evidence="7 8" id="KW-0407">Ion channel</keyword>
<dbReference type="PANTHER" id="PTHR11003:SF273">
    <property type="entry name" value="TWIK FAMILY OF POTASSIUM CHANNELS PROTEIN 9"/>
    <property type="match status" value="1"/>
</dbReference>
<protein>
    <submittedName>
        <fullName evidence="14">TWiK family of potassium channels protein 9 (inferred by orthology to a C. elegans protein)</fullName>
    </submittedName>
</protein>
<dbReference type="GO" id="GO:0030322">
    <property type="term" value="P:stabilization of membrane potential"/>
    <property type="evidence" value="ECO:0007669"/>
    <property type="project" value="TreeGrafter"/>
</dbReference>
<keyword evidence="6 10" id="KW-0472">Membrane</keyword>
<dbReference type="Proteomes" id="UP000267096">
    <property type="component" value="Unassembled WGS sequence"/>
</dbReference>
<proteinExistence type="inferred from homology"/>
<sequence>MVILIKRLRNSLANVKLSAIALRLTLIIGVVVYAITGALIMRFLENHDFNDNKNDNDQDEQPLIASSSQRSRQKRPKSPFSIPLFLRYFECKFEIQTHQQCIKRAIEMMFNTTGCNEDEVDRYIIADIDECYLSLIRSNILTEIALEDSGAKPDEDTDGWTFTDALIFAYTVITTIGYGNVAPVTFEGRLFLIIYGLIGIPMTLLTIADLGMFFSKEKQHDCEKFSGLSGKSDKNNNNRLDIMMGSVSSEDIANREIIEAIALLLTFAGYLLCGAHFLSLYEPELDYFNAFYFSFITLTTVGLGDFVPKRDSFLVITMLYITFGLALTTLAIDIAGEYLRRIHYFGREIENAADVHVWFGGQKMKVRDLLRHLGDQLNIPADAMNNLDMDKFVDSAIKVETGEIKTLRVRLIGYQFVFQKPEPKVQMKPAGHPLSYRDLRKSGESVTLQYVDEWTNGTTTGSTL</sequence>
<dbReference type="Gene3D" id="1.10.287.70">
    <property type="match status" value="1"/>
</dbReference>
<reference evidence="14" key="1">
    <citation type="submission" date="2016-04" db="UniProtKB">
        <authorList>
            <consortium name="WormBaseParasite"/>
        </authorList>
    </citation>
    <scope>IDENTIFICATION</scope>
</reference>
<dbReference type="PRINTS" id="PR01333">
    <property type="entry name" value="2POREKCHANEL"/>
</dbReference>
<evidence type="ECO:0000256" key="10">
    <source>
        <dbReference type="SAM" id="Phobius"/>
    </source>
</evidence>
<evidence type="ECO:0000256" key="1">
    <source>
        <dbReference type="ARBA" id="ARBA00004141"/>
    </source>
</evidence>
<dbReference type="InterPro" id="IPR003280">
    <property type="entry name" value="2pore_dom_K_chnl"/>
</dbReference>
<dbReference type="PANTHER" id="PTHR11003">
    <property type="entry name" value="POTASSIUM CHANNEL, SUBFAMILY K"/>
    <property type="match status" value="1"/>
</dbReference>
<feature type="transmembrane region" description="Helical" evidence="10">
    <location>
        <begin position="190"/>
        <end position="214"/>
    </location>
</feature>
<feature type="transmembrane region" description="Helical" evidence="10">
    <location>
        <begin position="260"/>
        <end position="281"/>
    </location>
</feature>
<feature type="domain" description="Potassium channel" evidence="11">
    <location>
        <begin position="271"/>
        <end position="340"/>
    </location>
</feature>
<evidence type="ECO:0000313" key="13">
    <source>
        <dbReference type="Proteomes" id="UP000267096"/>
    </source>
</evidence>
<evidence type="ECO:0000256" key="7">
    <source>
        <dbReference type="ARBA" id="ARBA00023303"/>
    </source>
</evidence>
<evidence type="ECO:0000256" key="5">
    <source>
        <dbReference type="ARBA" id="ARBA00023065"/>
    </source>
</evidence>
<dbReference type="Pfam" id="PF07885">
    <property type="entry name" value="Ion_trans_2"/>
    <property type="match status" value="2"/>
</dbReference>
<feature type="transmembrane region" description="Helical" evidence="10">
    <location>
        <begin position="287"/>
        <end position="306"/>
    </location>
</feature>
<dbReference type="AlphaFoldDB" id="A0A158PN38"/>
<dbReference type="SUPFAM" id="SSF81324">
    <property type="entry name" value="Voltage-gated potassium channels"/>
    <property type="match status" value="2"/>
</dbReference>
<evidence type="ECO:0000256" key="8">
    <source>
        <dbReference type="RuleBase" id="RU003857"/>
    </source>
</evidence>
<keyword evidence="4 10" id="KW-1133">Transmembrane helix</keyword>
<keyword evidence="2 8" id="KW-0813">Transport</keyword>
<keyword evidence="3 8" id="KW-0812">Transmembrane</keyword>
<dbReference type="WBParaSite" id="ASIM_0001092301-mRNA-1">
    <property type="protein sequence ID" value="ASIM_0001092301-mRNA-1"/>
    <property type="gene ID" value="ASIM_0001092301"/>
</dbReference>
<dbReference type="GO" id="GO:0015271">
    <property type="term" value="F:outward rectifier potassium channel activity"/>
    <property type="evidence" value="ECO:0007669"/>
    <property type="project" value="TreeGrafter"/>
</dbReference>
<evidence type="ECO:0000256" key="3">
    <source>
        <dbReference type="ARBA" id="ARBA00022692"/>
    </source>
</evidence>
<dbReference type="GO" id="GO:0022841">
    <property type="term" value="F:potassium ion leak channel activity"/>
    <property type="evidence" value="ECO:0007669"/>
    <property type="project" value="TreeGrafter"/>
</dbReference>
<dbReference type="InterPro" id="IPR013099">
    <property type="entry name" value="K_chnl_dom"/>
</dbReference>
<name>A0A158PN38_ANISI</name>
<accession>A0A158PN38</accession>
<keyword evidence="13" id="KW-1185">Reference proteome</keyword>
<dbReference type="GO" id="GO:0005886">
    <property type="term" value="C:plasma membrane"/>
    <property type="evidence" value="ECO:0007669"/>
    <property type="project" value="TreeGrafter"/>
</dbReference>
<feature type="transmembrane region" description="Helical" evidence="10">
    <location>
        <begin position="313"/>
        <end position="332"/>
    </location>
</feature>
<evidence type="ECO:0000259" key="11">
    <source>
        <dbReference type="Pfam" id="PF07885"/>
    </source>
</evidence>
<comment type="subcellular location">
    <subcellularLocation>
        <location evidence="1">Membrane</location>
        <topology evidence="1">Multi-pass membrane protein</topology>
    </subcellularLocation>
</comment>
<feature type="region of interest" description="Disordered" evidence="9">
    <location>
        <begin position="52"/>
        <end position="77"/>
    </location>
</feature>
<evidence type="ECO:0000256" key="4">
    <source>
        <dbReference type="ARBA" id="ARBA00022989"/>
    </source>
</evidence>
<evidence type="ECO:0000256" key="6">
    <source>
        <dbReference type="ARBA" id="ARBA00023136"/>
    </source>
</evidence>
<comment type="similarity">
    <text evidence="8">Belongs to the two pore domain potassium channel (TC 1.A.1.8) family.</text>
</comment>
<evidence type="ECO:0000313" key="12">
    <source>
        <dbReference type="EMBL" id="VDK43055.1"/>
    </source>
</evidence>
<evidence type="ECO:0000256" key="2">
    <source>
        <dbReference type="ARBA" id="ARBA00022448"/>
    </source>
</evidence>
<feature type="domain" description="Potassium channel" evidence="11">
    <location>
        <begin position="157"/>
        <end position="215"/>
    </location>
</feature>
<evidence type="ECO:0000256" key="9">
    <source>
        <dbReference type="SAM" id="MobiDB-lite"/>
    </source>
</evidence>
<dbReference type="OrthoDB" id="297496at2759"/>
<organism evidence="14">
    <name type="scientific">Anisakis simplex</name>
    <name type="common">Herring worm</name>
    <dbReference type="NCBI Taxonomy" id="6269"/>
    <lineage>
        <taxon>Eukaryota</taxon>
        <taxon>Metazoa</taxon>
        <taxon>Ecdysozoa</taxon>
        <taxon>Nematoda</taxon>
        <taxon>Chromadorea</taxon>
        <taxon>Rhabditida</taxon>
        <taxon>Spirurina</taxon>
        <taxon>Ascaridomorpha</taxon>
        <taxon>Ascaridoidea</taxon>
        <taxon>Anisakidae</taxon>
        <taxon>Anisakis</taxon>
        <taxon>Anisakis simplex complex</taxon>
    </lineage>
</organism>